<keyword evidence="3" id="KW-1185">Reference proteome</keyword>
<dbReference type="PANTHER" id="PTHR21666">
    <property type="entry name" value="PEPTIDASE-RELATED"/>
    <property type="match status" value="1"/>
</dbReference>
<dbReference type="InterPro" id="IPR011055">
    <property type="entry name" value="Dup_hybrid_motif"/>
</dbReference>
<dbReference type="InterPro" id="IPR016047">
    <property type="entry name" value="M23ase_b-sheet_dom"/>
</dbReference>
<sequence>MKSSSPLFLLLFFHIISFSQTELKIYELNVENGYIIYADNKESCPVSVEFNFNLKNLKSSKGEVNIFVIPAQTKKFEVTKLELIQNHKAYGFNYETTYTIGNHFLKETSSTFNYDLPFPTNKSYSILQGYNGEFSHQNKNALDFDMPIGSEILAIRDGVIIKVVDNNNRSCPTSSCSRFNNYIVIYHADGSFAEYAHIKYKGATVSKGQKIKKGDIIAYSGNTGWSTGPHLHLEVFMQNIHARKTLPVKFRINDGKNSFHLKKENTYLRSY</sequence>
<organism evidence="2 3">
    <name type="scientific">Mesonia algae</name>
    <dbReference type="NCBI Taxonomy" id="213248"/>
    <lineage>
        <taxon>Bacteria</taxon>
        <taxon>Pseudomonadati</taxon>
        <taxon>Bacteroidota</taxon>
        <taxon>Flavobacteriia</taxon>
        <taxon>Flavobacteriales</taxon>
        <taxon>Flavobacteriaceae</taxon>
        <taxon>Mesonia</taxon>
    </lineage>
</organism>
<proteinExistence type="predicted"/>
<dbReference type="Proteomes" id="UP000249542">
    <property type="component" value="Unassembled WGS sequence"/>
</dbReference>
<name>A0A2W7I152_9FLAO</name>
<evidence type="ECO:0000313" key="2">
    <source>
        <dbReference type="EMBL" id="PZW40526.1"/>
    </source>
</evidence>
<dbReference type="PANTHER" id="PTHR21666:SF270">
    <property type="entry name" value="MUREIN HYDROLASE ACTIVATOR ENVC"/>
    <property type="match status" value="1"/>
</dbReference>
<dbReference type="CDD" id="cd12797">
    <property type="entry name" value="M23_peptidase"/>
    <property type="match status" value="1"/>
</dbReference>
<dbReference type="InterPro" id="IPR050570">
    <property type="entry name" value="Cell_wall_metabolism_enzyme"/>
</dbReference>
<dbReference type="EMBL" id="QKYV01000004">
    <property type="protein sequence ID" value="PZW40526.1"/>
    <property type="molecule type" value="Genomic_DNA"/>
</dbReference>
<keyword evidence="2" id="KW-0378">Hydrolase</keyword>
<comment type="caution">
    <text evidence="2">The sequence shown here is derived from an EMBL/GenBank/DDBJ whole genome shotgun (WGS) entry which is preliminary data.</text>
</comment>
<accession>A0A2W7I152</accession>
<dbReference type="RefSeq" id="WP_111540906.1">
    <property type="nucleotide sequence ID" value="NZ_QKYV01000004.1"/>
</dbReference>
<protein>
    <submittedName>
        <fullName evidence="2">Murein DD-endopeptidase MepM/ murein hydrolase activator NlpD</fullName>
    </submittedName>
</protein>
<dbReference type="SUPFAM" id="SSF51261">
    <property type="entry name" value="Duplicated hybrid motif"/>
    <property type="match status" value="1"/>
</dbReference>
<gene>
    <name evidence="2" type="ORF">LX95_01589</name>
</gene>
<reference evidence="2 3" key="1">
    <citation type="submission" date="2018-06" db="EMBL/GenBank/DDBJ databases">
        <title>Genomic Encyclopedia of Archaeal and Bacterial Type Strains, Phase II (KMG-II): from individual species to whole genera.</title>
        <authorList>
            <person name="Goeker M."/>
        </authorList>
    </citation>
    <scope>NUCLEOTIDE SEQUENCE [LARGE SCALE GENOMIC DNA]</scope>
    <source>
        <strain evidence="2 3">DSM 15361</strain>
    </source>
</reference>
<dbReference type="GO" id="GO:0004222">
    <property type="term" value="F:metalloendopeptidase activity"/>
    <property type="evidence" value="ECO:0007669"/>
    <property type="project" value="TreeGrafter"/>
</dbReference>
<evidence type="ECO:0000259" key="1">
    <source>
        <dbReference type="Pfam" id="PF01551"/>
    </source>
</evidence>
<dbReference type="Gene3D" id="2.70.70.10">
    <property type="entry name" value="Glucose Permease (Domain IIA)"/>
    <property type="match status" value="1"/>
</dbReference>
<feature type="domain" description="M23ase beta-sheet core" evidence="1">
    <location>
        <begin position="139"/>
        <end position="237"/>
    </location>
</feature>
<dbReference type="AlphaFoldDB" id="A0A2W7I152"/>
<evidence type="ECO:0000313" key="3">
    <source>
        <dbReference type="Proteomes" id="UP000249542"/>
    </source>
</evidence>
<dbReference type="Pfam" id="PF01551">
    <property type="entry name" value="Peptidase_M23"/>
    <property type="match status" value="1"/>
</dbReference>